<accession>A0ABU5AX43</accession>
<dbReference type="RefSeq" id="WP_127287335.1">
    <property type="nucleotide sequence ID" value="NZ_JAVIIO010000003.1"/>
</dbReference>
<organism evidence="6 7">
    <name type="scientific">Mesorhizobium abyssinicae</name>
    <dbReference type="NCBI Taxonomy" id="1209958"/>
    <lineage>
        <taxon>Bacteria</taxon>
        <taxon>Pseudomonadati</taxon>
        <taxon>Pseudomonadota</taxon>
        <taxon>Alphaproteobacteria</taxon>
        <taxon>Hyphomicrobiales</taxon>
        <taxon>Phyllobacteriaceae</taxon>
        <taxon>Mesorhizobium</taxon>
    </lineage>
</organism>
<name>A0ABU5AX43_9HYPH</name>
<keyword evidence="4" id="KW-0456">Lyase</keyword>
<comment type="caution">
    <text evidence="6">The sequence shown here is derived from an EMBL/GenBank/DDBJ whole genome shotgun (WGS) entry which is preliminary data.</text>
</comment>
<keyword evidence="3" id="KW-0862">Zinc</keyword>
<dbReference type="PANTHER" id="PTHR33337">
    <property type="entry name" value="GFA DOMAIN-CONTAINING PROTEIN"/>
    <property type="match status" value="1"/>
</dbReference>
<comment type="similarity">
    <text evidence="1">Belongs to the Gfa family.</text>
</comment>
<dbReference type="PROSITE" id="PS51891">
    <property type="entry name" value="CENP_V_GFA"/>
    <property type="match status" value="1"/>
</dbReference>
<dbReference type="EMBL" id="JAVIIP010000027">
    <property type="protein sequence ID" value="MDX8541742.1"/>
    <property type="molecule type" value="Genomic_DNA"/>
</dbReference>
<evidence type="ECO:0000256" key="1">
    <source>
        <dbReference type="ARBA" id="ARBA00005495"/>
    </source>
</evidence>
<evidence type="ECO:0000313" key="6">
    <source>
        <dbReference type="EMBL" id="MDX8541742.1"/>
    </source>
</evidence>
<dbReference type="Proteomes" id="UP001276564">
    <property type="component" value="Unassembled WGS sequence"/>
</dbReference>
<dbReference type="Pfam" id="PF04828">
    <property type="entry name" value="GFA"/>
    <property type="match status" value="1"/>
</dbReference>
<dbReference type="InterPro" id="IPR006913">
    <property type="entry name" value="CENP-V/GFA"/>
</dbReference>
<keyword evidence="7" id="KW-1185">Reference proteome</keyword>
<evidence type="ECO:0000313" key="7">
    <source>
        <dbReference type="Proteomes" id="UP001276564"/>
    </source>
</evidence>
<dbReference type="PANTHER" id="PTHR33337:SF40">
    <property type="entry name" value="CENP-V_GFA DOMAIN-CONTAINING PROTEIN-RELATED"/>
    <property type="match status" value="1"/>
</dbReference>
<sequence length="162" mass="17383">MPSLNLPAEGGCRCGRVRLRVTAPPLLTMACHCTGCQRMAASAYSLSAAIPSEAFVVTEGEPVIGGLHGASHHYFCPHCMSWMFTRPEGLDWFVNLRPTMLDDPGWFTPFVETWTSERLPFAATPAVHSYAALPAMEEYGALMAEFAQALAKEAFAAGGSAG</sequence>
<dbReference type="SUPFAM" id="SSF51316">
    <property type="entry name" value="Mss4-like"/>
    <property type="match status" value="1"/>
</dbReference>
<gene>
    <name evidence="6" type="ORF">RFM23_29450</name>
</gene>
<proteinExistence type="inferred from homology"/>
<protein>
    <submittedName>
        <fullName evidence="6">GFA family protein</fullName>
    </submittedName>
</protein>
<dbReference type="Gene3D" id="3.90.1590.10">
    <property type="entry name" value="glutathione-dependent formaldehyde- activating enzyme (gfa)"/>
    <property type="match status" value="1"/>
</dbReference>
<dbReference type="InterPro" id="IPR011057">
    <property type="entry name" value="Mss4-like_sf"/>
</dbReference>
<evidence type="ECO:0000256" key="2">
    <source>
        <dbReference type="ARBA" id="ARBA00022723"/>
    </source>
</evidence>
<feature type="domain" description="CENP-V/GFA" evidence="5">
    <location>
        <begin position="8"/>
        <end position="145"/>
    </location>
</feature>
<evidence type="ECO:0000256" key="4">
    <source>
        <dbReference type="ARBA" id="ARBA00023239"/>
    </source>
</evidence>
<evidence type="ECO:0000259" key="5">
    <source>
        <dbReference type="PROSITE" id="PS51891"/>
    </source>
</evidence>
<reference evidence="6 7" key="1">
    <citation type="submission" date="2023-08" db="EMBL/GenBank/DDBJ databases">
        <title>Implementing the SeqCode for naming new Mesorhizobium species isolated from Vachellia karroo root nodules.</title>
        <authorList>
            <person name="Van Lill M."/>
        </authorList>
    </citation>
    <scope>NUCLEOTIDE SEQUENCE [LARGE SCALE GENOMIC DNA]</scope>
    <source>
        <strain evidence="6 7">VK4B</strain>
    </source>
</reference>
<evidence type="ECO:0000256" key="3">
    <source>
        <dbReference type="ARBA" id="ARBA00022833"/>
    </source>
</evidence>
<keyword evidence="2" id="KW-0479">Metal-binding</keyword>